<evidence type="ECO:0000313" key="2">
    <source>
        <dbReference type="Proteomes" id="UP000198284"/>
    </source>
</evidence>
<organism evidence="1 2">
    <name type="scientific">Noviherbaspirillum humi</name>
    <dbReference type="NCBI Taxonomy" id="1688639"/>
    <lineage>
        <taxon>Bacteria</taxon>
        <taxon>Pseudomonadati</taxon>
        <taxon>Pseudomonadota</taxon>
        <taxon>Betaproteobacteria</taxon>
        <taxon>Burkholderiales</taxon>
        <taxon>Oxalobacteraceae</taxon>
        <taxon>Noviherbaspirillum</taxon>
    </lineage>
</organism>
<dbReference type="EMBL" id="FZOT01000003">
    <property type="protein sequence ID" value="SNS53973.1"/>
    <property type="molecule type" value="Genomic_DNA"/>
</dbReference>
<dbReference type="AlphaFoldDB" id="A0A239FCD4"/>
<protein>
    <submittedName>
        <fullName evidence="1">Uncharacterized protein</fullName>
    </submittedName>
</protein>
<evidence type="ECO:0000313" key="1">
    <source>
        <dbReference type="EMBL" id="SNS53973.1"/>
    </source>
</evidence>
<proteinExistence type="predicted"/>
<name>A0A239FCD4_9BURK</name>
<accession>A0A239FCD4</accession>
<gene>
    <name evidence="1" type="ORF">SAMN06265795_103271</name>
</gene>
<dbReference type="Proteomes" id="UP000198284">
    <property type="component" value="Unassembled WGS sequence"/>
</dbReference>
<dbReference type="OrthoDB" id="68045at2"/>
<sequence length="207" mass="23241">MENDSSSDAYILDWDLSHLIDLDNDASIVKFQGCENTIRLALTHEYGIPPFVEFEAIFDTLQKTDFPTNNVRWPIMSATMLATLTNVGSFPHKLIPVVMIDCRIGPYANRIAQISGAQNRDFTAVQLLEHSDLLDWENSIVDPSFIIPDQVMGIQKLVLRKPNKPLPPLFHLSAYPTALLVSSEARLALKEKQIKGLAFSPVENFQC</sequence>
<reference evidence="1 2" key="1">
    <citation type="submission" date="2017-06" db="EMBL/GenBank/DDBJ databases">
        <authorList>
            <person name="Kim H.J."/>
            <person name="Triplett B.A."/>
        </authorList>
    </citation>
    <scope>NUCLEOTIDE SEQUENCE [LARGE SCALE GENOMIC DNA]</scope>
    <source>
        <strain evidence="1 2">U15</strain>
    </source>
</reference>
<dbReference type="RefSeq" id="WP_089398759.1">
    <property type="nucleotide sequence ID" value="NZ_FZOT01000003.1"/>
</dbReference>
<keyword evidence="2" id="KW-1185">Reference proteome</keyword>